<accession>A0ABQ3I4E2</accession>
<comment type="caution">
    <text evidence="1">The sequence shown here is derived from an EMBL/GenBank/DDBJ whole genome shotgun (WGS) entry which is preliminary data.</text>
</comment>
<dbReference type="Proteomes" id="UP000658258">
    <property type="component" value="Unassembled WGS sequence"/>
</dbReference>
<proteinExistence type="predicted"/>
<evidence type="ECO:0000313" key="2">
    <source>
        <dbReference type="Proteomes" id="UP000658258"/>
    </source>
</evidence>
<keyword evidence="2" id="KW-1185">Reference proteome</keyword>
<sequence>MAVNGKRMVLSPKVYQRGFQEAIQEFDRYEQIKRRLNQIKACQQLKKGEAFLKLIEAA</sequence>
<dbReference type="EMBL" id="BNAG01000001">
    <property type="protein sequence ID" value="GHE52932.1"/>
    <property type="molecule type" value="Genomic_DNA"/>
</dbReference>
<gene>
    <name evidence="1" type="ORF">GCM10011340_04120</name>
</gene>
<organism evidence="1 2">
    <name type="scientific">Roseivirga thermotolerans</name>
    <dbReference type="NCBI Taxonomy" id="1758176"/>
    <lineage>
        <taxon>Bacteria</taxon>
        <taxon>Pseudomonadati</taxon>
        <taxon>Bacteroidota</taxon>
        <taxon>Cytophagia</taxon>
        <taxon>Cytophagales</taxon>
        <taxon>Roseivirgaceae</taxon>
        <taxon>Roseivirga</taxon>
    </lineage>
</organism>
<reference evidence="2" key="1">
    <citation type="journal article" date="2019" name="Int. J. Syst. Evol. Microbiol.">
        <title>The Global Catalogue of Microorganisms (GCM) 10K type strain sequencing project: providing services to taxonomists for standard genome sequencing and annotation.</title>
        <authorList>
            <consortium name="The Broad Institute Genomics Platform"/>
            <consortium name="The Broad Institute Genome Sequencing Center for Infectious Disease"/>
            <person name="Wu L."/>
            <person name="Ma J."/>
        </authorList>
    </citation>
    <scope>NUCLEOTIDE SEQUENCE [LARGE SCALE GENOMIC DNA]</scope>
    <source>
        <strain evidence="2">CGMCC 1.15111</strain>
    </source>
</reference>
<evidence type="ECO:0000313" key="1">
    <source>
        <dbReference type="EMBL" id="GHE52932.1"/>
    </source>
</evidence>
<protein>
    <submittedName>
        <fullName evidence="1">Uncharacterized protein</fullName>
    </submittedName>
</protein>
<name>A0ABQ3I4E2_9BACT</name>